<dbReference type="InterPro" id="IPR001647">
    <property type="entry name" value="HTH_TetR"/>
</dbReference>
<keyword evidence="1" id="KW-0805">Transcription regulation</keyword>
<evidence type="ECO:0000259" key="6">
    <source>
        <dbReference type="PROSITE" id="PS50977"/>
    </source>
</evidence>
<organism evidence="7 8">
    <name type="scientific">Bradyrhizobium commune</name>
    <dbReference type="NCBI Taxonomy" id="83627"/>
    <lineage>
        <taxon>Bacteria</taxon>
        <taxon>Pseudomonadati</taxon>
        <taxon>Pseudomonadota</taxon>
        <taxon>Alphaproteobacteria</taxon>
        <taxon>Hyphomicrobiales</taxon>
        <taxon>Nitrobacteraceae</taxon>
        <taxon>Bradyrhizobium</taxon>
    </lineage>
</organism>
<evidence type="ECO:0000256" key="3">
    <source>
        <dbReference type="ARBA" id="ARBA00023163"/>
    </source>
</evidence>
<dbReference type="SUPFAM" id="SSF46689">
    <property type="entry name" value="Homeodomain-like"/>
    <property type="match status" value="1"/>
</dbReference>
<evidence type="ECO:0000256" key="5">
    <source>
        <dbReference type="SAM" id="MobiDB-lite"/>
    </source>
</evidence>
<feature type="compositionally biased region" description="Basic and acidic residues" evidence="5">
    <location>
        <begin position="233"/>
        <end position="242"/>
    </location>
</feature>
<dbReference type="Pfam" id="PF00440">
    <property type="entry name" value="TetR_N"/>
    <property type="match status" value="1"/>
</dbReference>
<dbReference type="GO" id="GO:0000976">
    <property type="term" value="F:transcription cis-regulatory region binding"/>
    <property type="evidence" value="ECO:0007669"/>
    <property type="project" value="TreeGrafter"/>
</dbReference>
<gene>
    <name evidence="7" type="ORF">IC761_17570</name>
</gene>
<dbReference type="FunFam" id="1.10.10.60:FF:000141">
    <property type="entry name" value="TetR family transcriptional regulator"/>
    <property type="match status" value="1"/>
</dbReference>
<dbReference type="AlphaFoldDB" id="A0A7S9DC12"/>
<dbReference type="RefSeq" id="WP_195804430.1">
    <property type="nucleotide sequence ID" value="NZ_CP061379.1"/>
</dbReference>
<dbReference type="EMBL" id="CP061379">
    <property type="protein sequence ID" value="QPF94967.1"/>
    <property type="molecule type" value="Genomic_DNA"/>
</dbReference>
<proteinExistence type="predicted"/>
<feature type="DNA-binding region" description="H-T-H motif" evidence="4">
    <location>
        <begin position="54"/>
        <end position="73"/>
    </location>
</feature>
<feature type="region of interest" description="Disordered" evidence="5">
    <location>
        <begin position="232"/>
        <end position="252"/>
    </location>
</feature>
<accession>A0A7S9DC12</accession>
<dbReference type="InterPro" id="IPR009057">
    <property type="entry name" value="Homeodomain-like_sf"/>
</dbReference>
<dbReference type="PRINTS" id="PR00455">
    <property type="entry name" value="HTHTETR"/>
</dbReference>
<evidence type="ECO:0000256" key="2">
    <source>
        <dbReference type="ARBA" id="ARBA00023125"/>
    </source>
</evidence>
<reference evidence="7 8" key="1">
    <citation type="submission" date="2020-09" db="EMBL/GenBank/DDBJ databases">
        <title>Complete genomes of bradyrhizobia occurring on native shrubby legumes in Australia.</title>
        <authorList>
            <person name="Lafay B."/>
        </authorList>
    </citation>
    <scope>NUCLEOTIDE SEQUENCE [LARGE SCALE GENOMIC DNA]</scope>
    <source>
        <strain evidence="7 8">BDV5040</strain>
    </source>
</reference>
<keyword evidence="2 4" id="KW-0238">DNA-binding</keyword>
<feature type="compositionally biased region" description="Low complexity" evidence="5">
    <location>
        <begin position="1"/>
        <end position="15"/>
    </location>
</feature>
<feature type="domain" description="HTH tetR-type" evidence="6">
    <location>
        <begin position="31"/>
        <end position="91"/>
    </location>
</feature>
<dbReference type="InterPro" id="IPR050109">
    <property type="entry name" value="HTH-type_TetR-like_transc_reg"/>
</dbReference>
<evidence type="ECO:0000313" key="8">
    <source>
        <dbReference type="Proteomes" id="UP000594621"/>
    </source>
</evidence>
<dbReference type="InterPro" id="IPR039536">
    <property type="entry name" value="TetR_C_Proteobacteria"/>
</dbReference>
<keyword evidence="3" id="KW-0804">Transcription</keyword>
<evidence type="ECO:0000256" key="4">
    <source>
        <dbReference type="PROSITE-ProRule" id="PRU00335"/>
    </source>
</evidence>
<dbReference type="Gene3D" id="1.10.10.60">
    <property type="entry name" value="Homeodomain-like"/>
    <property type="match status" value="1"/>
</dbReference>
<dbReference type="PANTHER" id="PTHR30055:SF146">
    <property type="entry name" value="HTH-TYPE TRANSCRIPTIONAL DUAL REGULATOR CECR"/>
    <property type="match status" value="1"/>
</dbReference>
<dbReference type="GO" id="GO:0003700">
    <property type="term" value="F:DNA-binding transcription factor activity"/>
    <property type="evidence" value="ECO:0007669"/>
    <property type="project" value="TreeGrafter"/>
</dbReference>
<dbReference type="KEGG" id="bcou:IC761_17570"/>
<evidence type="ECO:0000256" key="1">
    <source>
        <dbReference type="ARBA" id="ARBA00023015"/>
    </source>
</evidence>
<evidence type="ECO:0000313" key="7">
    <source>
        <dbReference type="EMBL" id="QPF94967.1"/>
    </source>
</evidence>
<dbReference type="Pfam" id="PF14246">
    <property type="entry name" value="TetR_C_7"/>
    <property type="match status" value="1"/>
</dbReference>
<sequence length="252" mass="27541">MGLTATRTRTATPRRGMSKSRGGRPTKTAAIERDQRLIEVATRLFLDRGFDATSLDAVAEAARVSKPTVYARYGDKRGLFTAVLRREISRWLAPLSAAAETQLSSSSDISVEQRLVEIGREMLNFTCGPDAMAFSRMMTAQAINFPDIAKLGKEEGWLKAVATTARFFDHLVAQGALGVDDTTIAAEVFLDVVVGHTHRMATFGTPMELKSAEKRMRAAIKLFLAGALGPADRVQETSKDAAKAPQRRRPSR</sequence>
<dbReference type="Proteomes" id="UP000594621">
    <property type="component" value="Chromosome"/>
</dbReference>
<protein>
    <submittedName>
        <fullName evidence="7">TetR/AcrR family transcriptional regulator</fullName>
    </submittedName>
</protein>
<dbReference type="PROSITE" id="PS50977">
    <property type="entry name" value="HTH_TETR_2"/>
    <property type="match status" value="1"/>
</dbReference>
<name>A0A7S9DC12_9BRAD</name>
<keyword evidence="8" id="KW-1185">Reference proteome</keyword>
<dbReference type="PANTHER" id="PTHR30055">
    <property type="entry name" value="HTH-TYPE TRANSCRIPTIONAL REGULATOR RUTR"/>
    <property type="match status" value="1"/>
</dbReference>
<dbReference type="Gene3D" id="1.10.357.10">
    <property type="entry name" value="Tetracycline Repressor, domain 2"/>
    <property type="match status" value="1"/>
</dbReference>
<feature type="region of interest" description="Disordered" evidence="5">
    <location>
        <begin position="1"/>
        <end position="28"/>
    </location>
</feature>